<dbReference type="OrthoDB" id="370884at2759"/>
<dbReference type="InterPro" id="IPR036400">
    <property type="entry name" value="Cyt_B5-like_heme/steroid_sf"/>
</dbReference>
<feature type="transmembrane region" description="Helical" evidence="14">
    <location>
        <begin position="1602"/>
        <end position="1626"/>
    </location>
</feature>
<dbReference type="PANTHER" id="PTHR22914:SF45">
    <property type="entry name" value="CHITIN SYNTHASE"/>
    <property type="match status" value="1"/>
</dbReference>
<dbReference type="SMART" id="SM01117">
    <property type="entry name" value="Cyt-b5"/>
    <property type="match status" value="2"/>
</dbReference>
<dbReference type="GO" id="GO:0003779">
    <property type="term" value="F:actin binding"/>
    <property type="evidence" value="ECO:0007669"/>
    <property type="project" value="UniProtKB-KW"/>
</dbReference>
<dbReference type="SUPFAM" id="SSF52540">
    <property type="entry name" value="P-loop containing nucleoside triphosphate hydrolases"/>
    <property type="match status" value="1"/>
</dbReference>
<feature type="region of interest" description="Disordered" evidence="13">
    <location>
        <begin position="746"/>
        <end position="843"/>
    </location>
</feature>
<dbReference type="PROSITE" id="PS51456">
    <property type="entry name" value="MYOSIN_MOTOR"/>
    <property type="match status" value="1"/>
</dbReference>
<dbReference type="GO" id="GO:0005886">
    <property type="term" value="C:plasma membrane"/>
    <property type="evidence" value="ECO:0007669"/>
    <property type="project" value="UniProtKB-SubCell"/>
</dbReference>
<evidence type="ECO:0000256" key="14">
    <source>
        <dbReference type="SAM" id="Phobius"/>
    </source>
</evidence>
<dbReference type="Proteomes" id="UP000252139">
    <property type="component" value="Unassembled WGS sequence"/>
</dbReference>
<dbReference type="PRINTS" id="PR00193">
    <property type="entry name" value="MYOSINHEAVY"/>
</dbReference>
<dbReference type="Gene3D" id="1.10.10.820">
    <property type="match status" value="1"/>
</dbReference>
<dbReference type="Gene3D" id="6.20.240.20">
    <property type="match status" value="1"/>
</dbReference>
<evidence type="ECO:0000256" key="11">
    <source>
        <dbReference type="ARBA" id="ARBA00023180"/>
    </source>
</evidence>
<feature type="transmembrane region" description="Helical" evidence="14">
    <location>
        <begin position="887"/>
        <end position="909"/>
    </location>
</feature>
<dbReference type="Gene3D" id="3.40.850.10">
    <property type="entry name" value="Kinesin motor domain"/>
    <property type="match status" value="1"/>
</dbReference>
<keyword evidence="18" id="KW-1185">Reference proteome</keyword>
<reference evidence="17 18" key="1">
    <citation type="journal article" date="2018" name="G3 (Bethesda)">
        <title>Phylogenetic and Phylogenomic Definition of Rhizopus Species.</title>
        <authorList>
            <person name="Gryganskyi A.P."/>
            <person name="Golan J."/>
            <person name="Dolatabadi S."/>
            <person name="Mondo S."/>
            <person name="Robb S."/>
            <person name="Idnurm A."/>
            <person name="Muszewska A."/>
            <person name="Steczkiewicz K."/>
            <person name="Masonjones S."/>
            <person name="Liao H.L."/>
            <person name="Gajdeczka M.T."/>
            <person name="Anike F."/>
            <person name="Vuek A."/>
            <person name="Anishchenko I.M."/>
            <person name="Voigt K."/>
            <person name="de Hoog G.S."/>
            <person name="Smith M.E."/>
            <person name="Heitman J."/>
            <person name="Vilgalys R."/>
            <person name="Stajich J.E."/>
        </authorList>
    </citation>
    <scope>NUCLEOTIDE SEQUENCE [LARGE SCALE GENOMIC DNA]</scope>
    <source>
        <strain evidence="17 18">CBS 357.93</strain>
    </source>
</reference>
<comment type="subcellular location">
    <subcellularLocation>
        <location evidence="1">Cell membrane</location>
        <topology evidence="1">Multi-pass membrane protein</topology>
    </subcellularLocation>
</comment>
<dbReference type="InterPro" id="IPR036961">
    <property type="entry name" value="Kinesin_motor_dom_sf"/>
</dbReference>
<evidence type="ECO:0000256" key="1">
    <source>
        <dbReference type="ARBA" id="ARBA00004651"/>
    </source>
</evidence>
<sequence>MYHHPTPVITDLCSLPDVDDATITDRLRTRYMNYQSYTAIGYCNIIAVNPFRRLAQNDTQTSEEYVAFYKNPSINSCFKLDPHVFGLANASYFRMRRTGNGQVILLLGESGSGKTEIQDLIIPHLIRLGSNKKKQKMQEYIIGGHKVLNIFGSATTSPIARYSSRFGVYSEIHFNERGKVVGGNIATYLLEKSRLCGGFSKARSNEGNFTVFYLLLAGTTPDEKQVLQLTDDPKSFHYLAPYSRSISSSDAEQYNELKSVMRTAGYKKDYFNFIIQLLSAILHLGNLILMPSDGAEETVSIKNMDCLELIAGFLGLQPETLKSSLAFKTVTIRKDTTTLILDANQAIAQRDDLAQTLYSLLFTWLVSYINRRISCDNYNSYAGILNLPGIQLTAMNTADFYQFCINYANEKIHDFMMDRMFVADAFELESEEIKASKVHMRENKRCLELLERPHHSICALYNKVTEKMLSGKKMVSNESAVEAISKFNAGYEEVSIHKSDTGARLFAIRHFVGDVTYDPKDFVSSNNNQLSQDFVSLFRGSADSPGSLNNFVVQLFSDENIAADTHMHPEVQQKDISNASLSVKQRDEKDEGYFQWSSNKRTVLAQTKKSMDDLISTFQEANLWTVFCIRPNNTGSSTDFDSYLIKSQVEMYGLRHITHKMNEFYTISFLHQDFLKRYSSLLYIPDEDEGAKPHELCKMLKQSSSWTDNDIAIGITKVFLGYSLWYSLEERLRILEKEEKRNSKTLLEEQVGANTKVHSSSPQEDQQTSWPDRMNYMRQPQSAPNDIGRAMLNARSSSLVGSPSSNPSFVPEEDRTPGTYSPPNFPDTYEQDTNATEEKPSTMTPGRKRWLALVYALTFFIPSFLLTKIGGMKRRDVRIAWREKLALCFIIAFMCCFVIWFLVFFGELICPHQSVFSMKELQGHQAPDNAYVAIRGEVFNLGEFASHHYPSMVPTKSILTYAGTDASELFPIQVSDLCENVSPYVSLDYQRNYSDPNAEYHDYTYSSGNYKQNWYYDQMTMLRKNYKVGHIGWEMKAINDQAKGAYKMNGQSMNRYWAVINNAVYDLTPYILGGRYVSAPPNEEAPANISTDFLDISVVNLFWQGSGTDITEKFNELPISNDKRYREIACIRNLYFVGMVDSRNSIKCQFSTYFLLVITICLCIVIFFKFLAALRIGSPRMPEDLEKFVICQVTCYTEDEDSLRKTIDSLATLNYNDKRKLIVVICDGMIVGSGNDRPTPRIVLDIFGVDPQVDPEPHSFLSVGEGTKKHNRAKVFSGLYQVRGHVVPYLVIVKVGAPNERQKPGNRGKRDSQLITMQFLNRVYYDAPMNPLQLELYHQIRNVIGVPPEFYEYVLMVDADTEVMPDGLSYLVSSMAHDAQIIGICGETALANEKDTWVTMIQVYEYFISHHMIKAFESLFSTVSCLPGCFTMYRVRTVDGKRPLFVSNEVIEDYSVNTVDTLHKKNLLYLGEDRYLTTLLLKHFPNFKTKFNPDAHCQTNAPDTWNVLISQRRRWINSTVHNLGELVFLPHLCGFCCFSMRFVVMLDLISTLVQPALLGYLGFLCYKLATAHNQIPYITIMTLGCTYGIQMILFIMNRRWEYVAWFIVSILALPVFSFYIPIYAYWHFDDFSWGNTRIVVGEKGQKVIINDEGEFDPKSIPLITWREHEKMMTPDIDQVSQRSSYLLHTGSAYGLPEYTPNPTYYRQQSPSYQMNASQSIPGSLFERESRTSERSRRYPNSHV</sequence>
<evidence type="ECO:0000256" key="10">
    <source>
        <dbReference type="ARBA" id="ARBA00023175"/>
    </source>
</evidence>
<protein>
    <recommendedName>
        <fullName evidence="2">chitin synthase</fullName>
        <ecNumber evidence="2">2.4.1.16</ecNumber>
    </recommendedName>
</protein>
<dbReference type="Gene3D" id="1.20.58.530">
    <property type="match status" value="1"/>
</dbReference>
<keyword evidence="11" id="KW-0325">Glycoprotein</keyword>
<feature type="domain" description="Cytochrome b5 heme-binding" evidence="15">
    <location>
        <begin position="913"/>
        <end position="970"/>
    </location>
</feature>
<keyword evidence="5" id="KW-0808">Transferase</keyword>
<dbReference type="GO" id="GO:0005524">
    <property type="term" value="F:ATP binding"/>
    <property type="evidence" value="ECO:0007669"/>
    <property type="project" value="UniProtKB-UniRule"/>
</dbReference>
<name>A0A367JZH6_RHIAZ</name>
<proteinExistence type="inferred from homology"/>
<dbReference type="InterPro" id="IPR027417">
    <property type="entry name" value="P-loop_NTPase"/>
</dbReference>
<comment type="similarity">
    <text evidence="12">Belongs to the TRAFAC class myosin-kinesin ATPase superfamily. Myosin family.</text>
</comment>
<keyword evidence="12" id="KW-0547">Nucleotide-binding</keyword>
<dbReference type="GO" id="GO:0016459">
    <property type="term" value="C:myosin complex"/>
    <property type="evidence" value="ECO:0007669"/>
    <property type="project" value="UniProtKB-KW"/>
</dbReference>
<dbReference type="Pfam" id="PF00063">
    <property type="entry name" value="Myosin_head"/>
    <property type="match status" value="1"/>
</dbReference>
<feature type="compositionally biased region" description="Polar residues" evidence="13">
    <location>
        <begin position="1706"/>
        <end position="1721"/>
    </location>
</feature>
<comment type="caution">
    <text evidence="17">The sequence shown here is derived from an EMBL/GenBank/DDBJ whole genome shotgun (WGS) entry which is preliminary data.</text>
</comment>
<evidence type="ECO:0000259" key="16">
    <source>
        <dbReference type="PROSITE" id="PS51456"/>
    </source>
</evidence>
<keyword evidence="8 12" id="KW-0518">Myosin</keyword>
<evidence type="ECO:0000256" key="12">
    <source>
        <dbReference type="PROSITE-ProRule" id="PRU00782"/>
    </source>
</evidence>
<dbReference type="GO" id="GO:0031505">
    <property type="term" value="P:fungal-type cell wall organization"/>
    <property type="evidence" value="ECO:0007669"/>
    <property type="project" value="TreeGrafter"/>
</dbReference>
<evidence type="ECO:0000313" key="18">
    <source>
        <dbReference type="Proteomes" id="UP000252139"/>
    </source>
</evidence>
<dbReference type="GO" id="GO:0004100">
    <property type="term" value="F:chitin synthase activity"/>
    <property type="evidence" value="ECO:0007669"/>
    <property type="project" value="UniProtKB-EC"/>
</dbReference>
<evidence type="ECO:0000256" key="8">
    <source>
        <dbReference type="ARBA" id="ARBA00023123"/>
    </source>
</evidence>
<evidence type="ECO:0000256" key="4">
    <source>
        <dbReference type="ARBA" id="ARBA00022676"/>
    </source>
</evidence>
<feature type="transmembrane region" description="Helical" evidence="14">
    <location>
        <begin position="1153"/>
        <end position="1172"/>
    </location>
</feature>
<dbReference type="PANTHER" id="PTHR22914">
    <property type="entry name" value="CHITIN SYNTHASE"/>
    <property type="match status" value="1"/>
</dbReference>
<feature type="transmembrane region" description="Helical" evidence="14">
    <location>
        <begin position="1548"/>
        <end position="1569"/>
    </location>
</feature>
<accession>A0A367JZH6</accession>
<dbReference type="InterPro" id="IPR025662">
    <property type="entry name" value="Sigma_54_int_dom_ATP-bd_1"/>
</dbReference>
<dbReference type="PROSITE" id="PS00675">
    <property type="entry name" value="SIGMA54_INTERACT_1"/>
    <property type="match status" value="1"/>
</dbReference>
<dbReference type="GO" id="GO:0003774">
    <property type="term" value="F:cytoskeletal motor activity"/>
    <property type="evidence" value="ECO:0007669"/>
    <property type="project" value="UniProtKB-UniRule"/>
</dbReference>
<dbReference type="InterPro" id="IPR001199">
    <property type="entry name" value="Cyt_B5-like_heme/steroid-bd"/>
</dbReference>
<dbReference type="SMART" id="SM00242">
    <property type="entry name" value="MYSc"/>
    <property type="match status" value="1"/>
</dbReference>
<keyword evidence="7 14" id="KW-1133">Transmembrane helix</keyword>
<dbReference type="EC" id="2.4.1.16" evidence="2"/>
<feature type="compositionally biased region" description="Low complexity" evidence="13">
    <location>
        <begin position="796"/>
        <end position="808"/>
    </location>
</feature>
<keyword evidence="3" id="KW-1003">Cell membrane</keyword>
<dbReference type="CDD" id="cd04190">
    <property type="entry name" value="Chitin_synth_C"/>
    <property type="match status" value="1"/>
</dbReference>
<evidence type="ECO:0000256" key="13">
    <source>
        <dbReference type="SAM" id="MobiDB-lite"/>
    </source>
</evidence>
<evidence type="ECO:0000259" key="15">
    <source>
        <dbReference type="PROSITE" id="PS50255"/>
    </source>
</evidence>
<dbReference type="Pfam" id="PF03142">
    <property type="entry name" value="Chitin_synth_2"/>
    <property type="match status" value="1"/>
</dbReference>
<evidence type="ECO:0000256" key="5">
    <source>
        <dbReference type="ARBA" id="ARBA00022679"/>
    </source>
</evidence>
<evidence type="ECO:0000256" key="6">
    <source>
        <dbReference type="ARBA" id="ARBA00022692"/>
    </source>
</evidence>
<feature type="compositionally biased region" description="Basic and acidic residues" evidence="13">
    <location>
        <begin position="1725"/>
        <end position="1736"/>
    </location>
</feature>
<dbReference type="Gene3D" id="3.10.120.10">
    <property type="entry name" value="Cytochrome b5-like heme/steroid binding domain"/>
    <property type="match status" value="1"/>
</dbReference>
<keyword evidence="12" id="KW-0067">ATP-binding</keyword>
<organism evidence="17 18">
    <name type="scientific">Rhizopus azygosporus</name>
    <name type="common">Rhizopus microsporus var. azygosporus</name>
    <dbReference type="NCBI Taxonomy" id="86630"/>
    <lineage>
        <taxon>Eukaryota</taxon>
        <taxon>Fungi</taxon>
        <taxon>Fungi incertae sedis</taxon>
        <taxon>Mucoromycota</taxon>
        <taxon>Mucoromycotina</taxon>
        <taxon>Mucoromycetes</taxon>
        <taxon>Mucorales</taxon>
        <taxon>Mucorineae</taxon>
        <taxon>Rhizopodaceae</taxon>
        <taxon>Rhizopus</taxon>
    </lineage>
</organism>
<keyword evidence="12" id="KW-0009">Actin-binding</keyword>
<dbReference type="Pfam" id="PF00173">
    <property type="entry name" value="Cyt-b5"/>
    <property type="match status" value="1"/>
</dbReference>
<dbReference type="Gene3D" id="1.20.120.720">
    <property type="entry name" value="Myosin VI head, motor domain, U50 subdomain"/>
    <property type="match status" value="1"/>
</dbReference>
<keyword evidence="9 14" id="KW-0472">Membrane</keyword>
<evidence type="ECO:0000313" key="17">
    <source>
        <dbReference type="EMBL" id="RCH95343.1"/>
    </source>
</evidence>
<feature type="transmembrane region" description="Helical" evidence="14">
    <location>
        <begin position="850"/>
        <end position="867"/>
    </location>
</feature>
<keyword evidence="6 14" id="KW-0812">Transmembrane</keyword>
<dbReference type="PROSITE" id="PS50255">
    <property type="entry name" value="CYTOCHROME_B5_2"/>
    <property type="match status" value="1"/>
</dbReference>
<dbReference type="InterPro" id="IPR004835">
    <property type="entry name" value="Chitin_synth"/>
</dbReference>
<dbReference type="SUPFAM" id="SSF55856">
    <property type="entry name" value="Cytochrome b5-like heme/steroid binding domain"/>
    <property type="match status" value="1"/>
</dbReference>
<gene>
    <name evidence="17" type="ORF">CU097_011861</name>
</gene>
<evidence type="ECO:0000256" key="9">
    <source>
        <dbReference type="ARBA" id="ARBA00023136"/>
    </source>
</evidence>
<dbReference type="InterPro" id="IPR029044">
    <property type="entry name" value="Nucleotide-diphossugar_trans"/>
</dbReference>
<evidence type="ECO:0000256" key="7">
    <source>
        <dbReference type="ARBA" id="ARBA00022989"/>
    </source>
</evidence>
<feature type="transmembrane region" description="Helical" evidence="14">
    <location>
        <begin position="1575"/>
        <end position="1595"/>
    </location>
</feature>
<feature type="region of interest" description="Disordered" evidence="13">
    <location>
        <begin position="1706"/>
        <end position="1743"/>
    </location>
</feature>
<keyword evidence="10 12" id="KW-0505">Motor protein</keyword>
<feature type="compositionally biased region" description="Polar residues" evidence="13">
    <location>
        <begin position="752"/>
        <end position="770"/>
    </location>
</feature>
<evidence type="ECO:0000256" key="3">
    <source>
        <dbReference type="ARBA" id="ARBA00022475"/>
    </source>
</evidence>
<dbReference type="GO" id="GO:0030428">
    <property type="term" value="C:cell septum"/>
    <property type="evidence" value="ECO:0007669"/>
    <property type="project" value="TreeGrafter"/>
</dbReference>
<dbReference type="EMBL" id="PJQL01000477">
    <property type="protein sequence ID" value="RCH95343.1"/>
    <property type="molecule type" value="Genomic_DNA"/>
</dbReference>
<feature type="binding site" evidence="12">
    <location>
        <begin position="108"/>
        <end position="115"/>
    </location>
    <ligand>
        <name>ATP</name>
        <dbReference type="ChEBI" id="CHEBI:30616"/>
    </ligand>
</feature>
<dbReference type="InterPro" id="IPR001609">
    <property type="entry name" value="Myosin_head_motor_dom-like"/>
</dbReference>
<keyword evidence="4" id="KW-0328">Glycosyltransferase</keyword>
<dbReference type="GO" id="GO:0006031">
    <property type="term" value="P:chitin biosynthetic process"/>
    <property type="evidence" value="ECO:0007669"/>
    <property type="project" value="TreeGrafter"/>
</dbReference>
<feature type="domain" description="Myosin motor" evidence="16">
    <location>
        <begin position="7"/>
        <end position="733"/>
    </location>
</feature>
<feature type="region of interest" description="Actin-binding" evidence="12">
    <location>
        <begin position="611"/>
        <end position="633"/>
    </location>
</feature>
<evidence type="ECO:0000256" key="2">
    <source>
        <dbReference type="ARBA" id="ARBA00012543"/>
    </source>
</evidence>
<dbReference type="STRING" id="86630.A0A367JZH6"/>
<dbReference type="SUPFAM" id="SSF53448">
    <property type="entry name" value="Nucleotide-diphospho-sugar transferases"/>
    <property type="match status" value="1"/>
</dbReference>